<feature type="compositionally biased region" description="Gly residues" evidence="1">
    <location>
        <begin position="55"/>
        <end position="64"/>
    </location>
</feature>
<dbReference type="OrthoDB" id="378109at2759"/>
<evidence type="ECO:0000256" key="1">
    <source>
        <dbReference type="SAM" id="MobiDB-lite"/>
    </source>
</evidence>
<sequence length="732" mass="84081">MHSMICQNEELLTIIEKNSGLNNIKALLSYQALEPESFKNSGLDMRGVQSSYSSAGGGGQGGNQGNVQSQRRESFTKQDNYGGQSQSQYQNKNENYSNSNRQSPSRKQGNYGGYNGQNSLKSNNSRQYDDNSGQYKNKDYDQRQQQFQKKQGDETQDDSFKSLRYQDPKRPQYQNQYQNNQDGMWDDDFSKKKFQLGRIIERDMPLIQKELEKLRLGETAQSIKERQNRQDNQDRGRVVRTTNVDYFLNCENMDLGDPGQQQDTPIEEEEDPLWDDIDVEEIKVESSQLPIKKPSPKSSEKELISPQTIVEQDEAIISIKPKEQIPQQQVSSQQHLSQQMNQQLLGQQKMLSQLSPQEQELLFLQDLMQRMNPNQDIATLTQNNQAYQQLLIQEQINQKFMGGNSSPLSNMTLTSVNQGQFMQKQNVNYQFNNEFQQPFSQQILRVQGANSQGIKDPLNLYQQTNLSHQDLGGLQQFQGTQVAAMIQNPFAVGQGISFLMSRSPNQQQDGKWFYKDPLGNVRGPFTYQQMATWYDLGYFSDDLEIAYGENSMFLPLRKYKQITFSNQSQQLPLQQQQLQSQTNITLPNQQINTSGGNGNQPTYTTLPLHQQKYLNPAMNQISHPISNNQFQDIQSQFLLEGQQQMYDPLQFMGSSLSVGSNFQQFIAPQNQFSLSSQQLNMMQMGSSTQMPNLQMQQPNQQLMNQLSQTSLPQQQQQLNQTLQQQSNQPKFQ</sequence>
<evidence type="ECO:0000313" key="4">
    <source>
        <dbReference type="Proteomes" id="UP000039865"/>
    </source>
</evidence>
<dbReference type="Pfam" id="PF02213">
    <property type="entry name" value="GYF"/>
    <property type="match status" value="1"/>
</dbReference>
<dbReference type="InterPro" id="IPR035445">
    <property type="entry name" value="GYF-like_dom_sf"/>
</dbReference>
<dbReference type="AlphaFoldDB" id="A0A078AK84"/>
<dbReference type="InterPro" id="IPR003169">
    <property type="entry name" value="GYF"/>
</dbReference>
<dbReference type="SMART" id="SM00444">
    <property type="entry name" value="GYF"/>
    <property type="match status" value="1"/>
</dbReference>
<gene>
    <name evidence="3" type="primary">Contig18406.g19548</name>
    <name evidence="3" type="ORF">STYLEM_11825</name>
</gene>
<dbReference type="PROSITE" id="PS50829">
    <property type="entry name" value="GYF"/>
    <property type="match status" value="1"/>
</dbReference>
<feature type="compositionally biased region" description="Basic and acidic residues" evidence="1">
    <location>
        <begin position="150"/>
        <end position="170"/>
    </location>
</feature>
<evidence type="ECO:0000259" key="2">
    <source>
        <dbReference type="PROSITE" id="PS50829"/>
    </source>
</evidence>
<feature type="domain" description="GYF" evidence="2">
    <location>
        <begin position="509"/>
        <end position="557"/>
    </location>
</feature>
<feature type="region of interest" description="Disordered" evidence="1">
    <location>
        <begin position="285"/>
        <end position="305"/>
    </location>
</feature>
<organism evidence="3 4">
    <name type="scientific">Stylonychia lemnae</name>
    <name type="common">Ciliate</name>
    <dbReference type="NCBI Taxonomy" id="5949"/>
    <lineage>
        <taxon>Eukaryota</taxon>
        <taxon>Sar</taxon>
        <taxon>Alveolata</taxon>
        <taxon>Ciliophora</taxon>
        <taxon>Intramacronucleata</taxon>
        <taxon>Spirotrichea</taxon>
        <taxon>Stichotrichia</taxon>
        <taxon>Sporadotrichida</taxon>
        <taxon>Oxytrichidae</taxon>
        <taxon>Stylonychinae</taxon>
        <taxon>Stylonychia</taxon>
    </lineage>
</organism>
<feature type="compositionally biased region" description="Polar residues" evidence="1">
    <location>
        <begin position="77"/>
        <end position="107"/>
    </location>
</feature>
<dbReference type="Gene3D" id="3.30.1490.40">
    <property type="match status" value="1"/>
</dbReference>
<feature type="compositionally biased region" description="Polar residues" evidence="1">
    <location>
        <begin position="119"/>
        <end position="135"/>
    </location>
</feature>
<feature type="region of interest" description="Disordered" evidence="1">
    <location>
        <begin position="706"/>
        <end position="732"/>
    </location>
</feature>
<dbReference type="Proteomes" id="UP000039865">
    <property type="component" value="Unassembled WGS sequence"/>
</dbReference>
<feature type="region of interest" description="Disordered" evidence="1">
    <location>
        <begin position="40"/>
        <end position="186"/>
    </location>
</feature>
<keyword evidence="4" id="KW-1185">Reference proteome</keyword>
<reference evidence="3 4" key="1">
    <citation type="submission" date="2014-06" db="EMBL/GenBank/DDBJ databases">
        <authorList>
            <person name="Swart Estienne"/>
        </authorList>
    </citation>
    <scope>NUCLEOTIDE SEQUENCE [LARGE SCALE GENOMIC DNA]</scope>
    <source>
        <strain evidence="3 4">130c</strain>
    </source>
</reference>
<protein>
    <submittedName>
        <fullName evidence="3">Perq amino acid with gyf domain 1</fullName>
    </submittedName>
</protein>
<feature type="compositionally biased region" description="Low complexity" evidence="1">
    <location>
        <begin position="172"/>
        <end position="181"/>
    </location>
</feature>
<dbReference type="SUPFAM" id="SSF55277">
    <property type="entry name" value="GYF domain"/>
    <property type="match status" value="1"/>
</dbReference>
<dbReference type="EMBL" id="CCKQ01011249">
    <property type="protein sequence ID" value="CDW82790.1"/>
    <property type="molecule type" value="Genomic_DNA"/>
</dbReference>
<proteinExistence type="predicted"/>
<name>A0A078AK84_STYLE</name>
<dbReference type="InParanoid" id="A0A078AK84"/>
<accession>A0A078AK84</accession>
<evidence type="ECO:0000313" key="3">
    <source>
        <dbReference type="EMBL" id="CDW82790.1"/>
    </source>
</evidence>